<dbReference type="InterPro" id="IPR036047">
    <property type="entry name" value="F-box-like_dom_sf"/>
</dbReference>
<dbReference type="InterPro" id="IPR050796">
    <property type="entry name" value="SCF_F-box_component"/>
</dbReference>
<dbReference type="InterPro" id="IPR006527">
    <property type="entry name" value="F-box-assoc_dom_typ1"/>
</dbReference>
<evidence type="ECO:0000313" key="3">
    <source>
        <dbReference type="Proteomes" id="UP000230069"/>
    </source>
</evidence>
<dbReference type="OrthoDB" id="1867629at2759"/>
<dbReference type="InParanoid" id="A0A2G5EVR7"/>
<proteinExistence type="predicted"/>
<dbReference type="SUPFAM" id="SSF81383">
    <property type="entry name" value="F-box domain"/>
    <property type="match status" value="1"/>
</dbReference>
<dbReference type="Proteomes" id="UP000230069">
    <property type="component" value="Unassembled WGS sequence"/>
</dbReference>
<dbReference type="STRING" id="218851.A0A2G5EVR7"/>
<dbReference type="SUPFAM" id="SSF50965">
    <property type="entry name" value="Galactose oxidase, central domain"/>
    <property type="match status" value="1"/>
</dbReference>
<evidence type="ECO:0000259" key="1">
    <source>
        <dbReference type="PROSITE" id="PS50181"/>
    </source>
</evidence>
<dbReference type="InterPro" id="IPR011043">
    <property type="entry name" value="Gal_Oxase/kelch_b-propeller"/>
</dbReference>
<dbReference type="Gene3D" id="2.120.10.80">
    <property type="entry name" value="Kelch-type beta propeller"/>
    <property type="match status" value="1"/>
</dbReference>
<dbReference type="SMART" id="SM00256">
    <property type="entry name" value="FBOX"/>
    <property type="match status" value="1"/>
</dbReference>
<dbReference type="InterPro" id="IPR017451">
    <property type="entry name" value="F-box-assoc_interact_dom"/>
</dbReference>
<dbReference type="PANTHER" id="PTHR31672">
    <property type="entry name" value="BNACNNG10540D PROTEIN"/>
    <property type="match status" value="1"/>
</dbReference>
<accession>A0A2G5EVR7</accession>
<dbReference type="Pfam" id="PF00646">
    <property type="entry name" value="F-box"/>
    <property type="match status" value="1"/>
</dbReference>
<dbReference type="InterPro" id="IPR015915">
    <property type="entry name" value="Kelch-typ_b-propeller"/>
</dbReference>
<feature type="domain" description="F-box" evidence="1">
    <location>
        <begin position="4"/>
        <end position="50"/>
    </location>
</feature>
<dbReference type="InterPro" id="IPR001810">
    <property type="entry name" value="F-box_dom"/>
</dbReference>
<dbReference type="Gene3D" id="1.20.1280.50">
    <property type="match status" value="1"/>
</dbReference>
<dbReference type="PROSITE" id="PS50181">
    <property type="entry name" value="FBOX"/>
    <property type="match status" value="1"/>
</dbReference>
<keyword evidence="3" id="KW-1185">Reference proteome</keyword>
<organism evidence="2 3">
    <name type="scientific">Aquilegia coerulea</name>
    <name type="common">Rocky mountain columbine</name>
    <dbReference type="NCBI Taxonomy" id="218851"/>
    <lineage>
        <taxon>Eukaryota</taxon>
        <taxon>Viridiplantae</taxon>
        <taxon>Streptophyta</taxon>
        <taxon>Embryophyta</taxon>
        <taxon>Tracheophyta</taxon>
        <taxon>Spermatophyta</taxon>
        <taxon>Magnoliopsida</taxon>
        <taxon>Ranunculales</taxon>
        <taxon>Ranunculaceae</taxon>
        <taxon>Thalictroideae</taxon>
        <taxon>Aquilegia</taxon>
    </lineage>
</organism>
<dbReference type="CDD" id="cd22157">
    <property type="entry name" value="F-box_AtFBW1-like"/>
    <property type="match status" value="1"/>
</dbReference>
<dbReference type="PANTHER" id="PTHR31672:SF13">
    <property type="entry name" value="F-BOX PROTEIN CPR30-LIKE"/>
    <property type="match status" value="1"/>
</dbReference>
<name>A0A2G5EVR7_AQUCA</name>
<dbReference type="EMBL" id="KZ305021">
    <property type="protein sequence ID" value="PIA59855.1"/>
    <property type="molecule type" value="Genomic_DNA"/>
</dbReference>
<protein>
    <recommendedName>
        <fullName evidence="1">F-box domain-containing protein</fullName>
    </recommendedName>
</protein>
<sequence>MDKSNDNDIVPVDIVFQILLWLPVVSLVRFKSVCKSWYSLIQSSRFVSQHKDKDKDKDKSSNDNLVVMLPGAGRSINFKVLYSCNKYQTYENLDLPEYFKNKDLDIRWSNMICCDGIICLLHFQWDVSLWNPATKQFRILPRSPLPLPQIAHGHFMFIGFGFDVKTNDYKVIRFAFYASGSSKSGYNQIEVYSLNNNSWKTLDFVLPINFVISDPKMPYHNGGRRGQIYCWMGSGYDQSGTGTIHILTFDFSKEIFGTIPLPSDPTFQFRRMRLVILREKLATITGVDKLSSDIDTWHYQIWVMNEFGVRESWTKLYRVGPFSFSQPIGFPKNEDLLLLVKDQRQLCLYDPVTQQINNVPAQDSSLKVQAAVYKESLLSVK</sequence>
<evidence type="ECO:0000313" key="2">
    <source>
        <dbReference type="EMBL" id="PIA59855.1"/>
    </source>
</evidence>
<gene>
    <name evidence="2" type="ORF">AQUCO_00400613v1</name>
</gene>
<dbReference type="NCBIfam" id="TIGR01640">
    <property type="entry name" value="F_box_assoc_1"/>
    <property type="match status" value="1"/>
</dbReference>
<dbReference type="FunCoup" id="A0A2G5EVR7">
    <property type="interactions" value="30"/>
</dbReference>
<reference evidence="2 3" key="1">
    <citation type="submission" date="2017-09" db="EMBL/GenBank/DDBJ databases">
        <title>WGS assembly of Aquilegia coerulea Goldsmith.</title>
        <authorList>
            <person name="Hodges S."/>
            <person name="Kramer E."/>
            <person name="Nordborg M."/>
            <person name="Tomkins J."/>
            <person name="Borevitz J."/>
            <person name="Derieg N."/>
            <person name="Yan J."/>
            <person name="Mihaltcheva S."/>
            <person name="Hayes R.D."/>
            <person name="Rokhsar D."/>
        </authorList>
    </citation>
    <scope>NUCLEOTIDE SEQUENCE [LARGE SCALE GENOMIC DNA]</scope>
    <source>
        <strain evidence="3">cv. Goldsmith</strain>
    </source>
</reference>
<dbReference type="AlphaFoldDB" id="A0A2G5EVR7"/>
<dbReference type="Pfam" id="PF07734">
    <property type="entry name" value="FBA_1"/>
    <property type="match status" value="1"/>
</dbReference>